<proteinExistence type="predicted"/>
<dbReference type="PANTHER" id="PTHR14191:SF3">
    <property type="entry name" value="NA(+)_H(+) EXCHANGE REGULATORY COFACTOR-LIKE PROTEIN NRFL-1"/>
    <property type="match status" value="1"/>
</dbReference>
<dbReference type="GO" id="GO:0043495">
    <property type="term" value="F:protein-membrane adaptor activity"/>
    <property type="evidence" value="ECO:0007669"/>
    <property type="project" value="TreeGrafter"/>
</dbReference>
<dbReference type="InterPro" id="IPR051067">
    <property type="entry name" value="NHER"/>
</dbReference>
<keyword evidence="1" id="KW-0677">Repeat</keyword>
<dbReference type="Pfam" id="PF00595">
    <property type="entry name" value="PDZ"/>
    <property type="match status" value="1"/>
</dbReference>
<dbReference type="InterPro" id="IPR001478">
    <property type="entry name" value="PDZ"/>
</dbReference>
<evidence type="ECO:0000259" key="2">
    <source>
        <dbReference type="PROSITE" id="PS50106"/>
    </source>
</evidence>
<dbReference type="Proteomes" id="UP000887566">
    <property type="component" value="Unplaced"/>
</dbReference>
<dbReference type="Gene3D" id="2.30.42.10">
    <property type="match status" value="1"/>
</dbReference>
<dbReference type="WBParaSite" id="PSAMB.scaffold3499size18038.g21684.t1">
    <property type="protein sequence ID" value="PSAMB.scaffold3499size18038.g21684.t1"/>
    <property type="gene ID" value="PSAMB.scaffold3499size18038.g21684"/>
</dbReference>
<evidence type="ECO:0000313" key="4">
    <source>
        <dbReference type="WBParaSite" id="PSAMB.scaffold3499size18038.g21684.t1"/>
    </source>
</evidence>
<dbReference type="PANTHER" id="PTHR14191">
    <property type="entry name" value="PDZ DOMAIN CONTAINING PROTEIN"/>
    <property type="match status" value="1"/>
</dbReference>
<dbReference type="InterPro" id="IPR036034">
    <property type="entry name" value="PDZ_sf"/>
</dbReference>
<evidence type="ECO:0000256" key="1">
    <source>
        <dbReference type="ARBA" id="ARBA00022737"/>
    </source>
</evidence>
<feature type="domain" description="PDZ" evidence="2">
    <location>
        <begin position="66"/>
        <end position="143"/>
    </location>
</feature>
<accession>A0A914WBX6</accession>
<evidence type="ECO:0000313" key="3">
    <source>
        <dbReference type="Proteomes" id="UP000887566"/>
    </source>
</evidence>
<dbReference type="GO" id="GO:0016324">
    <property type="term" value="C:apical plasma membrane"/>
    <property type="evidence" value="ECO:0007669"/>
    <property type="project" value="TreeGrafter"/>
</dbReference>
<dbReference type="AlphaFoldDB" id="A0A914WBX6"/>
<dbReference type="SMART" id="SM00228">
    <property type="entry name" value="PDZ"/>
    <property type="match status" value="1"/>
</dbReference>
<protein>
    <submittedName>
        <fullName evidence="4">PDZ domain-containing protein</fullName>
    </submittedName>
</protein>
<dbReference type="PROSITE" id="PS50106">
    <property type="entry name" value="PDZ"/>
    <property type="match status" value="1"/>
</dbReference>
<keyword evidence="3" id="KW-1185">Reference proteome</keyword>
<reference evidence="4" key="1">
    <citation type="submission" date="2022-11" db="UniProtKB">
        <authorList>
            <consortium name="WormBaseParasite"/>
        </authorList>
    </citation>
    <scope>IDENTIFICATION</scope>
</reference>
<dbReference type="GO" id="GO:0072659">
    <property type="term" value="P:protein localization to plasma membrane"/>
    <property type="evidence" value="ECO:0007669"/>
    <property type="project" value="TreeGrafter"/>
</dbReference>
<dbReference type="SUPFAM" id="SSF50156">
    <property type="entry name" value="PDZ domain-like"/>
    <property type="match status" value="1"/>
</dbReference>
<organism evidence="3 4">
    <name type="scientific">Plectus sambesii</name>
    <dbReference type="NCBI Taxonomy" id="2011161"/>
    <lineage>
        <taxon>Eukaryota</taxon>
        <taxon>Metazoa</taxon>
        <taxon>Ecdysozoa</taxon>
        <taxon>Nematoda</taxon>
        <taxon>Chromadorea</taxon>
        <taxon>Plectida</taxon>
        <taxon>Plectina</taxon>
        <taxon>Plectoidea</taxon>
        <taxon>Plectidae</taxon>
        <taxon>Plectus</taxon>
    </lineage>
</organism>
<name>A0A914WBX6_9BILA</name>
<sequence length="186" mass="19875">MKSSTLGCLVVGQRWAEWGNLGGGLNQHQGPGEHNARVLSICPSERATTCGGSSVSLHSSSNSMRTVVLRSGPKGFGFTLGGERPCRLSTVHSGGVAAQAGLQARDRLLAVNGVSVIHWSHAEIASKIAACGTSFSLTVEVRQSDILFATFAALELIVFILIVRQFQSQLLLHRGWAFEKEKRGSF</sequence>